<dbReference type="FunFam" id="3.20.20.80:FF:000005">
    <property type="entry name" value="Glucan endo-1,3-beta-glucosidase 14"/>
    <property type="match status" value="1"/>
</dbReference>
<evidence type="ECO:0000256" key="3">
    <source>
        <dbReference type="ARBA" id="ARBA00012780"/>
    </source>
</evidence>
<dbReference type="GO" id="GO:0005975">
    <property type="term" value="P:carbohydrate metabolic process"/>
    <property type="evidence" value="ECO:0007669"/>
    <property type="project" value="InterPro"/>
</dbReference>
<sequence>MRVYIYMINCCSVVPSPNKCALKNPRINPNTIAEKEKERETDEAAVQQFNFNQIERFQFMAVPRPTLLCFSCVCLLLSCKFLQIESLSVGINYGQIANNLPSPHRVKWLLQSLNIKRVKLYDADPNVLTAFINTEVEFIVGIGNENVSAMVDPVKAQAWVQQHVQLYLPNTRITCISVGNEIYTGNDTVLKTNLLPAIQSVYQALVTLGLDKQVNVTTAHKLDILGSSYPPSAGSFRPDVAEYLQPLLNFHSMTKSPFLINAYPYFAYKANPGNVPLEYVLFQPNAGVTDPNTKLNYDNMLYAQLDSVYAAIQAMGHADIEVKISETGWPSKGDPDEPGANPQYAAIYNGNLLQRIEMKQGTPLKPYVPVDTYVFALFNEDMKPGPASERNYGLFNPDGTPAYNIGLNGYLPPLASDAISMVVNLVSLLVFTFIAMILA</sequence>
<comment type="caution">
    <text evidence="9">The sequence shown here is derived from an EMBL/GenBank/DDBJ whole genome shotgun (WGS) entry which is preliminary data.</text>
</comment>
<keyword evidence="8" id="KW-1133">Transmembrane helix</keyword>
<dbReference type="Proteomes" id="UP001151287">
    <property type="component" value="Unassembled WGS sequence"/>
</dbReference>
<dbReference type="SUPFAM" id="SSF51445">
    <property type="entry name" value="(Trans)glycosidases"/>
    <property type="match status" value="1"/>
</dbReference>
<evidence type="ECO:0000256" key="4">
    <source>
        <dbReference type="ARBA" id="ARBA00022729"/>
    </source>
</evidence>
<dbReference type="InterPro" id="IPR000490">
    <property type="entry name" value="Glyco_hydro_17"/>
</dbReference>
<comment type="similarity">
    <text evidence="2 7">Belongs to the glycosyl hydrolase 17 family.</text>
</comment>
<keyword evidence="8" id="KW-0472">Membrane</keyword>
<protein>
    <recommendedName>
        <fullName evidence="3">glucan endo-1,3-beta-D-glucosidase</fullName>
        <ecNumber evidence="3">3.2.1.39</ecNumber>
    </recommendedName>
</protein>
<proteinExistence type="inferred from homology"/>
<comment type="catalytic activity">
    <reaction evidence="1">
        <text>Hydrolysis of (1-&gt;3)-beta-D-glucosidic linkages in (1-&gt;3)-beta-D-glucans.</text>
        <dbReference type="EC" id="3.2.1.39"/>
    </reaction>
</comment>
<dbReference type="PANTHER" id="PTHR32227">
    <property type="entry name" value="GLUCAN ENDO-1,3-BETA-GLUCOSIDASE BG1-RELATED-RELATED"/>
    <property type="match status" value="1"/>
</dbReference>
<dbReference type="InterPro" id="IPR044965">
    <property type="entry name" value="Glyco_hydro_17_plant"/>
</dbReference>
<keyword evidence="5" id="KW-0378">Hydrolase</keyword>
<dbReference type="EC" id="3.2.1.39" evidence="3"/>
<dbReference type="AlphaFoldDB" id="A0A9Q0HVA1"/>
<accession>A0A9Q0HVA1</accession>
<keyword evidence="10" id="KW-1185">Reference proteome</keyword>
<evidence type="ECO:0000256" key="2">
    <source>
        <dbReference type="ARBA" id="ARBA00008773"/>
    </source>
</evidence>
<keyword evidence="8" id="KW-0812">Transmembrane</keyword>
<dbReference type="Pfam" id="PF00332">
    <property type="entry name" value="Glyco_hydro_17"/>
    <property type="match status" value="1"/>
</dbReference>
<feature type="transmembrane region" description="Helical" evidence="8">
    <location>
        <begin position="418"/>
        <end position="438"/>
    </location>
</feature>
<dbReference type="GO" id="GO:0042973">
    <property type="term" value="F:glucan endo-1,3-beta-D-glucosidase activity"/>
    <property type="evidence" value="ECO:0007669"/>
    <property type="project" value="UniProtKB-EC"/>
</dbReference>
<dbReference type="Gene3D" id="3.20.20.80">
    <property type="entry name" value="Glycosidases"/>
    <property type="match status" value="1"/>
</dbReference>
<evidence type="ECO:0000313" key="9">
    <source>
        <dbReference type="EMBL" id="KAJ1699686.1"/>
    </source>
</evidence>
<organism evidence="9 10">
    <name type="scientific">Rhynchospora breviuscula</name>
    <dbReference type="NCBI Taxonomy" id="2022672"/>
    <lineage>
        <taxon>Eukaryota</taxon>
        <taxon>Viridiplantae</taxon>
        <taxon>Streptophyta</taxon>
        <taxon>Embryophyta</taxon>
        <taxon>Tracheophyta</taxon>
        <taxon>Spermatophyta</taxon>
        <taxon>Magnoliopsida</taxon>
        <taxon>Liliopsida</taxon>
        <taxon>Poales</taxon>
        <taxon>Cyperaceae</taxon>
        <taxon>Cyperoideae</taxon>
        <taxon>Rhynchosporeae</taxon>
        <taxon>Rhynchospora</taxon>
    </lineage>
</organism>
<evidence type="ECO:0000256" key="1">
    <source>
        <dbReference type="ARBA" id="ARBA00000382"/>
    </source>
</evidence>
<evidence type="ECO:0000256" key="7">
    <source>
        <dbReference type="RuleBase" id="RU004335"/>
    </source>
</evidence>
<evidence type="ECO:0000256" key="5">
    <source>
        <dbReference type="ARBA" id="ARBA00022801"/>
    </source>
</evidence>
<keyword evidence="4" id="KW-0732">Signal</keyword>
<evidence type="ECO:0000313" key="10">
    <source>
        <dbReference type="Proteomes" id="UP001151287"/>
    </source>
</evidence>
<evidence type="ECO:0000256" key="6">
    <source>
        <dbReference type="ARBA" id="ARBA00023295"/>
    </source>
</evidence>
<name>A0A9Q0HVA1_9POAL</name>
<evidence type="ECO:0000256" key="8">
    <source>
        <dbReference type="SAM" id="Phobius"/>
    </source>
</evidence>
<gene>
    <name evidence="9" type="ORF">LUZ63_008198</name>
</gene>
<keyword evidence="6" id="KW-0326">Glycosidase</keyword>
<dbReference type="InterPro" id="IPR017853">
    <property type="entry name" value="GH"/>
</dbReference>
<dbReference type="EMBL" id="JAMQYH010000002">
    <property type="protein sequence ID" value="KAJ1699686.1"/>
    <property type="molecule type" value="Genomic_DNA"/>
</dbReference>
<reference evidence="9" key="1">
    <citation type="journal article" date="2022" name="Cell">
        <title>Repeat-based holocentromeres influence genome architecture and karyotype evolution.</title>
        <authorList>
            <person name="Hofstatter P.G."/>
            <person name="Thangavel G."/>
            <person name="Lux T."/>
            <person name="Neumann P."/>
            <person name="Vondrak T."/>
            <person name="Novak P."/>
            <person name="Zhang M."/>
            <person name="Costa L."/>
            <person name="Castellani M."/>
            <person name="Scott A."/>
            <person name="Toegelov H."/>
            <person name="Fuchs J."/>
            <person name="Mata-Sucre Y."/>
            <person name="Dias Y."/>
            <person name="Vanzela A.L.L."/>
            <person name="Huettel B."/>
            <person name="Almeida C.C.S."/>
            <person name="Simkova H."/>
            <person name="Souza G."/>
            <person name="Pedrosa-Harand A."/>
            <person name="Macas J."/>
            <person name="Mayer K.F.X."/>
            <person name="Houben A."/>
            <person name="Marques A."/>
        </authorList>
    </citation>
    <scope>NUCLEOTIDE SEQUENCE</scope>
    <source>
        <strain evidence="9">RhyBre1mFocal</strain>
    </source>
</reference>
<dbReference type="OrthoDB" id="77201at2759"/>